<dbReference type="InterPro" id="IPR027417">
    <property type="entry name" value="P-loop_NTPase"/>
</dbReference>
<dbReference type="Proteomes" id="UP001152320">
    <property type="component" value="Chromosome 1"/>
</dbReference>
<name>A0A9Q1HJZ6_HOLLE</name>
<dbReference type="PANTHER" id="PTHR46312:SF2">
    <property type="entry name" value="NUCLEOTIDE-BINDING OLIGOMERIZATION DOMAIN-CONTAINING PROTEIN 2-LIKE"/>
    <property type="match status" value="1"/>
</dbReference>
<evidence type="ECO:0000259" key="3">
    <source>
        <dbReference type="PROSITE" id="PS50837"/>
    </source>
</evidence>
<dbReference type="SUPFAM" id="SSF48726">
    <property type="entry name" value="Immunoglobulin"/>
    <property type="match status" value="1"/>
</dbReference>
<dbReference type="PROSITE" id="PS50837">
    <property type="entry name" value="NACHT"/>
    <property type="match status" value="1"/>
</dbReference>
<dbReference type="InterPro" id="IPR036179">
    <property type="entry name" value="Ig-like_dom_sf"/>
</dbReference>
<dbReference type="AlphaFoldDB" id="A0A9Q1HJZ6"/>
<sequence length="1220" mass="139626">MDLPCTSVKLSFIVFVIAHTLPCFGGYASTMSPGLSQSSTELYRDTEPFCRSPQYFEFGTRAVLNCSFPRVYFGIFWYNASDLSNSKPLPLIYLKPSGKGGHGYASKDYDITDEGSLIITTVNFQHDQNFSAIVFESPTEEYSPNYIRVIVTVRPYQRHPYIEGCNNDERVCFRSVQDHFKVSCTVVDARPNVQLEWFTLTVADYYPLVSTKNVTLQNFLYTTRVEVSNIEIGSKKVAVYLCKSVSIPSLLKYDSSIIVTKGVLERPTNMLTVTKYVQYSAAFYLTCTDEDVLYVVWRKQHPTGSFEDVLDILWIGNTLFPKSYSTDINVTEGHETSLLFSKADIGDEGLYSCIFGDGISEDVKTFNVQVYELSDSPYPFVEGCFHPRHCALFIEREVTLTCVIKGVRPTTNLEWEIVGASHKSFVTFFNHKSRVKRIGLKFEVSLTSDFRIQNLLKGQFAMKCTASNYSDDDQAVSTITHFTPKEDQSINDLITETPKKDTNQQNEDHYQVSNGMWGVSLLAFPLLVVTVIFIHYCKNRRTTERRDSNEIVPLTSQLDHGKISKLKRLLKTTYRNKCEAIQPLPYEKGLIYNIDQIFVESPIERLEKSEMEDQEEGFLNEIEIWKTVTSYNDILRSGSLKHSRVLLEGDAGYGKSTLGLRFAYDWCTEASKSPLKNVDIFILLRMRDLKDISSIPSSVKEFLLPKDSGLTDGEVETILNQCASLVIFLDGFNRFPNQTNYENTVIQDILLSDVLSNSQVIITTRPLCLPKKYPNITKRFRLTGFQEETRNKYMDKVFTDIIVKRKIHKLLGESPLLGDLCQVPLFFVLMAHILNTGTYNTPITLRTVSEFFSILVKSFHAKMKSDTCSNCKHASLSQICFDALINNKEGLLWTKDEICMQLCKALYNEYYTAGILIEEQFRCHTEFDRQYNYNRVRYRTKVRFFHNIFCEWYAACKLSTIIARSTDTEQYLTKINQFDHQYVFRFSCGMNTAASGKIVKYLQGLKGCNKLAVLCYVEQSFSRNPVDETLKKMFSSPVIITPHDTLFLHSWTIELLEIAAADSVDIECIWLGSMGILVDFPNAAFKLKSGIVFPKLATLNQLSIREPGRIFTEMDIKGLVAYADRCSSLKSIRFRACLLPFFIQLKDDESNQDDESDKRVAVEWKHSNAGDWYRLNFQSGKWECDSYIMTNEEYEQIKESVIAEQYVSSSNQSIAVFPRC</sequence>
<dbReference type="PANTHER" id="PTHR46312">
    <property type="entry name" value="NACHT DOMAIN-CONTAINING PROTEIN"/>
    <property type="match status" value="1"/>
</dbReference>
<feature type="domain" description="Ig-like" evidence="2">
    <location>
        <begin position="398"/>
        <end position="480"/>
    </location>
</feature>
<dbReference type="SUPFAM" id="SSF52540">
    <property type="entry name" value="P-loop containing nucleoside triphosphate hydrolases"/>
    <property type="match status" value="1"/>
</dbReference>
<keyword evidence="5" id="KW-1185">Reference proteome</keyword>
<dbReference type="Gene3D" id="3.40.50.300">
    <property type="entry name" value="P-loop containing nucleotide triphosphate hydrolases"/>
    <property type="match status" value="1"/>
</dbReference>
<gene>
    <name evidence="4" type="ORF">HOLleu_00933</name>
</gene>
<dbReference type="EMBL" id="JAIZAY010000001">
    <property type="protein sequence ID" value="KAJ8048570.1"/>
    <property type="molecule type" value="Genomic_DNA"/>
</dbReference>
<dbReference type="SMART" id="SM00409">
    <property type="entry name" value="IG"/>
    <property type="match status" value="2"/>
</dbReference>
<reference evidence="4" key="1">
    <citation type="submission" date="2021-10" db="EMBL/GenBank/DDBJ databases">
        <title>Tropical sea cucumber genome reveals ecological adaptation and Cuvierian tubules defense mechanism.</title>
        <authorList>
            <person name="Chen T."/>
        </authorList>
    </citation>
    <scope>NUCLEOTIDE SEQUENCE</scope>
    <source>
        <strain evidence="4">Nanhai2018</strain>
        <tissue evidence="4">Muscle</tissue>
    </source>
</reference>
<dbReference type="InterPro" id="IPR003599">
    <property type="entry name" value="Ig_sub"/>
</dbReference>
<evidence type="ECO:0000313" key="4">
    <source>
        <dbReference type="EMBL" id="KAJ8048570.1"/>
    </source>
</evidence>
<feature type="domain" description="NACHT" evidence="3">
    <location>
        <begin position="643"/>
        <end position="766"/>
    </location>
</feature>
<dbReference type="InterPro" id="IPR007111">
    <property type="entry name" value="NACHT_NTPase"/>
</dbReference>
<accession>A0A9Q1HJZ6</accession>
<comment type="caution">
    <text evidence="4">The sequence shown here is derived from an EMBL/GenBank/DDBJ whole genome shotgun (WGS) entry which is preliminary data.</text>
</comment>
<evidence type="ECO:0000256" key="1">
    <source>
        <dbReference type="SAM" id="SignalP"/>
    </source>
</evidence>
<dbReference type="OrthoDB" id="427518at2759"/>
<feature type="domain" description="Ig-like" evidence="2">
    <location>
        <begin position="267"/>
        <end position="369"/>
    </location>
</feature>
<dbReference type="PROSITE" id="PS50835">
    <property type="entry name" value="IG_LIKE"/>
    <property type="match status" value="2"/>
</dbReference>
<keyword evidence="1" id="KW-0732">Signal</keyword>
<proteinExistence type="predicted"/>
<feature type="signal peptide" evidence="1">
    <location>
        <begin position="1"/>
        <end position="18"/>
    </location>
</feature>
<protein>
    <submittedName>
        <fullName evidence="4">NACHT, LRR and PYD domains-containing protein 10</fullName>
    </submittedName>
</protein>
<evidence type="ECO:0000313" key="5">
    <source>
        <dbReference type="Proteomes" id="UP001152320"/>
    </source>
</evidence>
<organism evidence="4 5">
    <name type="scientific">Holothuria leucospilota</name>
    <name type="common">Black long sea cucumber</name>
    <name type="synonym">Mertensiothuria leucospilota</name>
    <dbReference type="NCBI Taxonomy" id="206669"/>
    <lineage>
        <taxon>Eukaryota</taxon>
        <taxon>Metazoa</taxon>
        <taxon>Echinodermata</taxon>
        <taxon>Eleutherozoa</taxon>
        <taxon>Echinozoa</taxon>
        <taxon>Holothuroidea</taxon>
        <taxon>Aspidochirotacea</taxon>
        <taxon>Aspidochirotida</taxon>
        <taxon>Holothuriidae</taxon>
        <taxon>Holothuria</taxon>
    </lineage>
</organism>
<evidence type="ECO:0000259" key="2">
    <source>
        <dbReference type="PROSITE" id="PS50835"/>
    </source>
</evidence>
<feature type="chain" id="PRO_5040398911" evidence="1">
    <location>
        <begin position="19"/>
        <end position="1220"/>
    </location>
</feature>
<dbReference type="Pfam" id="PF05729">
    <property type="entry name" value="NACHT"/>
    <property type="match status" value="1"/>
</dbReference>
<dbReference type="InterPro" id="IPR007110">
    <property type="entry name" value="Ig-like_dom"/>
</dbReference>